<protein>
    <submittedName>
        <fullName evidence="2">Uncharacterized protein</fullName>
    </submittedName>
</protein>
<accession>A0A915PZL4</accession>
<dbReference type="AlphaFoldDB" id="A0A915PZL4"/>
<keyword evidence="1" id="KW-1185">Reference proteome</keyword>
<evidence type="ECO:0000313" key="1">
    <source>
        <dbReference type="Proteomes" id="UP000887581"/>
    </source>
</evidence>
<sequence length="93" mass="10713">MSDETEADFEQSSQCSECRVLERKLCLQVGFYDHNLFHIRVKSIVRWSPKGYAFCPRQCSIISVFAESRSIHGLPPLRDIKTAAWVVQIQLLV</sequence>
<proteinExistence type="predicted"/>
<reference evidence="2" key="1">
    <citation type="submission" date="2022-11" db="UniProtKB">
        <authorList>
            <consortium name="WormBaseParasite"/>
        </authorList>
    </citation>
    <scope>IDENTIFICATION</scope>
</reference>
<evidence type="ECO:0000313" key="2">
    <source>
        <dbReference type="WBParaSite" id="sdigi.contig4.g493.t1"/>
    </source>
</evidence>
<name>A0A915PZL4_9BILA</name>
<dbReference type="WBParaSite" id="sdigi.contig4.g493.t1">
    <property type="protein sequence ID" value="sdigi.contig4.g493.t1"/>
    <property type="gene ID" value="sdigi.contig4.g493"/>
</dbReference>
<dbReference type="Proteomes" id="UP000887581">
    <property type="component" value="Unplaced"/>
</dbReference>
<organism evidence="1 2">
    <name type="scientific">Setaria digitata</name>
    <dbReference type="NCBI Taxonomy" id="48799"/>
    <lineage>
        <taxon>Eukaryota</taxon>
        <taxon>Metazoa</taxon>
        <taxon>Ecdysozoa</taxon>
        <taxon>Nematoda</taxon>
        <taxon>Chromadorea</taxon>
        <taxon>Rhabditida</taxon>
        <taxon>Spirurina</taxon>
        <taxon>Spiruromorpha</taxon>
        <taxon>Filarioidea</taxon>
        <taxon>Setariidae</taxon>
        <taxon>Setaria</taxon>
    </lineage>
</organism>